<evidence type="ECO:0000256" key="1">
    <source>
        <dbReference type="ARBA" id="ARBA00004651"/>
    </source>
</evidence>
<feature type="transmembrane region" description="Helical" evidence="7">
    <location>
        <begin position="430"/>
        <end position="448"/>
    </location>
</feature>
<dbReference type="Pfam" id="PF13440">
    <property type="entry name" value="Polysacc_synt_3"/>
    <property type="match status" value="1"/>
</dbReference>
<dbReference type="RefSeq" id="WP_131576539.1">
    <property type="nucleotide sequence ID" value="NZ_CBCSAJ010000054.1"/>
</dbReference>
<proteinExistence type="inferred from homology"/>
<keyword evidence="6 7" id="KW-0472">Membrane</keyword>
<evidence type="ECO:0000256" key="6">
    <source>
        <dbReference type="ARBA" id="ARBA00023136"/>
    </source>
</evidence>
<reference evidence="9" key="1">
    <citation type="journal article" date="2019" name="Int. J. Syst. Evol. Microbiol.">
        <title>The Global Catalogue of Microorganisms (GCM) 10K type strain sequencing project: providing services to taxonomists for standard genome sequencing and annotation.</title>
        <authorList>
            <consortium name="The Broad Institute Genomics Platform"/>
            <consortium name="The Broad Institute Genome Sequencing Center for Infectious Disease"/>
            <person name="Wu L."/>
            <person name="Ma J."/>
        </authorList>
    </citation>
    <scope>NUCLEOTIDE SEQUENCE [LARGE SCALE GENOMIC DNA]</scope>
    <source>
        <strain evidence="9">CCM 8875</strain>
    </source>
</reference>
<feature type="transmembrane region" description="Helical" evidence="7">
    <location>
        <begin position="460"/>
        <end position="479"/>
    </location>
</feature>
<feature type="transmembrane region" description="Helical" evidence="7">
    <location>
        <begin position="50"/>
        <end position="69"/>
    </location>
</feature>
<feature type="transmembrane region" description="Helical" evidence="7">
    <location>
        <begin position="367"/>
        <end position="390"/>
    </location>
</feature>
<accession>A0ABW4E243</accession>
<sequence>MDPDQTGFEECKLAMFRVWIGASAADAGVRLAAQMASTVVVARILSPEEFGLATLVLGVNSVMGAFIGLPFEESLSQRRRLYTAHLETALFASLILTAAAIVLSLLMGPLIEIWADAPGFSIYLLISSLLLLWQGPGAVSKAVARRSRRFVEISFCQAVSTVIASIVSVLAAMSGWGVYSLLLQRLLPNMLYPMLAAIFLWWRGQRIWIPIRWHTERFKEIFRFSWLHLADVGVTSSAPAILAFMVNAFFGGAVLGQLNIALRIVDPLRMAMMGVGHNLAFSILVRLQTEPVRLIQTAGRIAAAVGTAAIPAFVGLAVSAPVLLPLLVGPGWDLAVPLSQILCLAVGLSLPYRFYYSAYSALGRPEYGLLGSVVGLVCMIASFLTVVWLNGDSAPAISFLVYEVATILVVFPCARIVARGASGAASVTIARIWLAALIMAAAIYMIFLRTGPPLVTVPNLLLMILTGTIVYSVALLLTCRQCFRDFASLLGSHKS</sequence>
<comment type="similarity">
    <text evidence="2">Belongs to the polysaccharide synthase family.</text>
</comment>
<comment type="subcellular location">
    <subcellularLocation>
        <location evidence="1">Cell membrane</location>
        <topology evidence="1">Multi-pass membrane protein</topology>
    </subcellularLocation>
</comment>
<evidence type="ECO:0000256" key="3">
    <source>
        <dbReference type="ARBA" id="ARBA00022475"/>
    </source>
</evidence>
<evidence type="ECO:0000313" key="9">
    <source>
        <dbReference type="Proteomes" id="UP001597302"/>
    </source>
</evidence>
<evidence type="ECO:0000256" key="4">
    <source>
        <dbReference type="ARBA" id="ARBA00022692"/>
    </source>
</evidence>
<keyword evidence="4 7" id="KW-0812">Transmembrane</keyword>
<evidence type="ECO:0000313" key="8">
    <source>
        <dbReference type="EMBL" id="MFD1483462.1"/>
    </source>
</evidence>
<organism evidence="8 9">
    <name type="scientific">Paracoccus nototheniae</name>
    <dbReference type="NCBI Taxonomy" id="2489002"/>
    <lineage>
        <taxon>Bacteria</taxon>
        <taxon>Pseudomonadati</taxon>
        <taxon>Pseudomonadota</taxon>
        <taxon>Alphaproteobacteria</taxon>
        <taxon>Rhodobacterales</taxon>
        <taxon>Paracoccaceae</taxon>
        <taxon>Paracoccus</taxon>
    </lineage>
</organism>
<evidence type="ECO:0000256" key="5">
    <source>
        <dbReference type="ARBA" id="ARBA00022989"/>
    </source>
</evidence>
<keyword evidence="5 7" id="KW-1133">Transmembrane helix</keyword>
<dbReference type="PANTHER" id="PTHR30250">
    <property type="entry name" value="PST FAMILY PREDICTED COLANIC ACID TRANSPORTER"/>
    <property type="match status" value="1"/>
</dbReference>
<feature type="transmembrane region" description="Helical" evidence="7">
    <location>
        <begin position="301"/>
        <end position="328"/>
    </location>
</feature>
<comment type="caution">
    <text evidence="8">The sequence shown here is derived from an EMBL/GenBank/DDBJ whole genome shotgun (WGS) entry which is preliminary data.</text>
</comment>
<protein>
    <submittedName>
        <fullName evidence="8">Oligosaccharide flippase family protein</fullName>
    </submittedName>
</protein>
<feature type="transmembrane region" description="Helical" evidence="7">
    <location>
        <begin position="334"/>
        <end position="355"/>
    </location>
</feature>
<name>A0ABW4E243_9RHOB</name>
<keyword evidence="9" id="KW-1185">Reference proteome</keyword>
<feature type="transmembrane region" description="Helical" evidence="7">
    <location>
        <begin position="154"/>
        <end position="179"/>
    </location>
</feature>
<evidence type="ECO:0000256" key="7">
    <source>
        <dbReference type="SAM" id="Phobius"/>
    </source>
</evidence>
<dbReference type="EMBL" id="JBHTOQ010000057">
    <property type="protein sequence ID" value="MFD1483462.1"/>
    <property type="molecule type" value="Genomic_DNA"/>
</dbReference>
<dbReference type="InterPro" id="IPR050833">
    <property type="entry name" value="Poly_Biosynth_Transport"/>
</dbReference>
<feature type="transmembrane region" description="Helical" evidence="7">
    <location>
        <begin position="396"/>
        <end position="418"/>
    </location>
</feature>
<dbReference type="PANTHER" id="PTHR30250:SF10">
    <property type="entry name" value="LIPOPOLYSACCHARIDE BIOSYNTHESIS PROTEIN WZXC"/>
    <property type="match status" value="1"/>
</dbReference>
<feature type="transmembrane region" description="Helical" evidence="7">
    <location>
        <begin position="113"/>
        <end position="133"/>
    </location>
</feature>
<feature type="transmembrane region" description="Helical" evidence="7">
    <location>
        <begin position="89"/>
        <end position="107"/>
    </location>
</feature>
<dbReference type="Proteomes" id="UP001597302">
    <property type="component" value="Unassembled WGS sequence"/>
</dbReference>
<gene>
    <name evidence="8" type="ORF">ACFQ5P_19395</name>
</gene>
<evidence type="ECO:0000256" key="2">
    <source>
        <dbReference type="ARBA" id="ARBA00007430"/>
    </source>
</evidence>
<keyword evidence="3" id="KW-1003">Cell membrane</keyword>